<organism evidence="2">
    <name type="scientific">bioreactor metagenome</name>
    <dbReference type="NCBI Taxonomy" id="1076179"/>
    <lineage>
        <taxon>unclassified sequences</taxon>
        <taxon>metagenomes</taxon>
        <taxon>ecological metagenomes</taxon>
    </lineage>
</organism>
<evidence type="ECO:0000256" key="1">
    <source>
        <dbReference type="SAM" id="MobiDB-lite"/>
    </source>
</evidence>
<feature type="region of interest" description="Disordered" evidence="1">
    <location>
        <begin position="40"/>
        <end position="68"/>
    </location>
</feature>
<dbReference type="AlphaFoldDB" id="A0A645JFA7"/>
<gene>
    <name evidence="2" type="ORF">SDC9_209512</name>
</gene>
<sequence length="68" mass="7654">MQYAAKQHKHMKHAVEPTLFRADAVEHCAERIADSACEQEPESTVCQRPHGVGKEQHDAPAHEDITDH</sequence>
<feature type="compositionally biased region" description="Basic and acidic residues" evidence="1">
    <location>
        <begin position="52"/>
        <end position="68"/>
    </location>
</feature>
<comment type="caution">
    <text evidence="2">The sequence shown here is derived from an EMBL/GenBank/DDBJ whole genome shotgun (WGS) entry which is preliminary data.</text>
</comment>
<protein>
    <submittedName>
        <fullName evidence="2">Uncharacterized protein</fullName>
    </submittedName>
</protein>
<reference evidence="2" key="1">
    <citation type="submission" date="2019-08" db="EMBL/GenBank/DDBJ databases">
        <authorList>
            <person name="Kucharzyk K."/>
            <person name="Murdoch R.W."/>
            <person name="Higgins S."/>
            <person name="Loffler F."/>
        </authorList>
    </citation>
    <scope>NUCLEOTIDE SEQUENCE</scope>
</reference>
<accession>A0A645JFA7</accession>
<name>A0A645JFA7_9ZZZZ</name>
<proteinExistence type="predicted"/>
<dbReference type="EMBL" id="VSSQ01138840">
    <property type="protein sequence ID" value="MPN61770.1"/>
    <property type="molecule type" value="Genomic_DNA"/>
</dbReference>
<evidence type="ECO:0000313" key="2">
    <source>
        <dbReference type="EMBL" id="MPN61770.1"/>
    </source>
</evidence>